<protein>
    <submittedName>
        <fullName evidence="5">Alpha/beta fold hydrolase</fullName>
    </submittedName>
</protein>
<feature type="domain" description="Poly-beta-hydroxybutyrate polymerase N-terminal" evidence="4">
    <location>
        <begin position="27"/>
        <end position="62"/>
    </location>
</feature>
<dbReference type="Proteomes" id="UP000278085">
    <property type="component" value="Unassembled WGS sequence"/>
</dbReference>
<keyword evidence="6" id="KW-1185">Reference proteome</keyword>
<evidence type="ECO:0000259" key="3">
    <source>
        <dbReference type="Pfam" id="PF07167"/>
    </source>
</evidence>
<dbReference type="InterPro" id="IPR029058">
    <property type="entry name" value="AB_hydrolase_fold"/>
</dbReference>
<proteinExistence type="predicted"/>
<keyword evidence="5" id="KW-0378">Hydrolase</keyword>
<dbReference type="PANTHER" id="PTHR36837">
    <property type="entry name" value="POLY(3-HYDROXYALKANOATE) POLYMERASE SUBUNIT PHAC"/>
    <property type="match status" value="1"/>
</dbReference>
<dbReference type="GO" id="GO:0016787">
    <property type="term" value="F:hydrolase activity"/>
    <property type="evidence" value="ECO:0007669"/>
    <property type="project" value="UniProtKB-KW"/>
</dbReference>
<dbReference type="SUPFAM" id="SSF53474">
    <property type="entry name" value="alpha/beta-Hydrolases"/>
    <property type="match status" value="1"/>
</dbReference>
<comment type="caution">
    <text evidence="5">The sequence shown here is derived from an EMBL/GenBank/DDBJ whole genome shotgun (WGS) entry which is preliminary data.</text>
</comment>
<organism evidence="5 6">
    <name type="scientific">Massilia atriviolacea</name>
    <dbReference type="NCBI Taxonomy" id="2495579"/>
    <lineage>
        <taxon>Bacteria</taxon>
        <taxon>Pseudomonadati</taxon>
        <taxon>Pseudomonadota</taxon>
        <taxon>Betaproteobacteria</taxon>
        <taxon>Burkholderiales</taxon>
        <taxon>Oxalobacteraceae</taxon>
        <taxon>Telluria group</taxon>
        <taxon>Massilia</taxon>
    </lineage>
</organism>
<dbReference type="InterPro" id="IPR010941">
    <property type="entry name" value="PhaC_N"/>
</dbReference>
<dbReference type="GO" id="GO:0016746">
    <property type="term" value="F:acyltransferase activity"/>
    <property type="evidence" value="ECO:0007669"/>
    <property type="project" value="UniProtKB-KW"/>
</dbReference>
<reference evidence="5 6" key="1">
    <citation type="submission" date="2018-12" db="EMBL/GenBank/DDBJ databases">
        <authorList>
            <person name="Yang E."/>
        </authorList>
    </citation>
    <scope>NUCLEOTIDE SEQUENCE [LARGE SCALE GENOMIC DNA]</scope>
    <source>
        <strain evidence="5 6">SOD</strain>
    </source>
</reference>
<dbReference type="OrthoDB" id="7208816at2"/>
<evidence type="ECO:0000313" key="6">
    <source>
        <dbReference type="Proteomes" id="UP000278085"/>
    </source>
</evidence>
<dbReference type="InterPro" id="IPR022211">
    <property type="entry name" value="PHBC_N"/>
</dbReference>
<name>A0A430HUE9_9BURK</name>
<keyword evidence="1" id="KW-0808">Transferase</keyword>
<dbReference type="EMBL" id="RXLQ01000001">
    <property type="protein sequence ID" value="RSZ61119.1"/>
    <property type="molecule type" value="Genomic_DNA"/>
</dbReference>
<accession>A0A430HUE9</accession>
<dbReference type="Pfam" id="PF07167">
    <property type="entry name" value="PhaC_N"/>
    <property type="match status" value="1"/>
</dbReference>
<dbReference type="AlphaFoldDB" id="A0A430HUE9"/>
<sequence>MDQSLQVAERAHPHAGVAIASREPGIRPVTAQWAWATAGLSPMSTWTAYWDWAWHLACSPAKQGQLAIKAGRKYARLLRTFTNLPCDGCPPCIEPLPQDRRFSAPEWRMWPFNLVYQSFLLTQQWWHNATQGVPGVTPHHEQLMIFASRQLLDMVAPSNFIALNPVVLHETFRRGGRNLLEGMYNWAVDSVRLLAGVPEATADAFLPGRGVAITPGKVIYRNRLIELIQYAPQTDTVYAEPVLLVPPWIMKYYILDLSPPNSLVRFLVRQGHSVVMLSWRNPDENDRELGMNDYLASGVLCAIDIVEATFPGRRMHALGYCLGGTLLAIAAAVLGRRGDTRLRSLTLLAAQLDFSEPGELGIFIDENQLAYLDALMARQGYLDGKQMQGAFALLNSKDMVWSRIVQNYLLGRSGQPRTELAAWTADATRMPYRQHSEYLRHLYLHNDLVNGRYVVDGKAVCLADIRLPIFALGARRDTVAPWKSVYKVHAVTDAEITFCLASGGHNAGIVAPPGPSADEKSYQIGVRDGGAPTVDAEQWWRQMPNRPGSWWPAWADWLKQKSGERVEAGAVWRASAMLDPAPGRYVLMA</sequence>
<keyword evidence="2" id="KW-0012">Acyltransferase</keyword>
<dbReference type="GO" id="GO:0042619">
    <property type="term" value="P:poly-hydroxybutyrate biosynthetic process"/>
    <property type="evidence" value="ECO:0007669"/>
    <property type="project" value="InterPro"/>
</dbReference>
<dbReference type="Pfam" id="PF12551">
    <property type="entry name" value="PHBC_N"/>
    <property type="match status" value="1"/>
</dbReference>
<dbReference type="PANTHER" id="PTHR36837:SF5">
    <property type="entry name" value="POLY-3-HYDROXYBUTYRATE SYNTHASE"/>
    <property type="match status" value="1"/>
</dbReference>
<evidence type="ECO:0000256" key="2">
    <source>
        <dbReference type="ARBA" id="ARBA00023315"/>
    </source>
</evidence>
<evidence type="ECO:0000256" key="1">
    <source>
        <dbReference type="ARBA" id="ARBA00022679"/>
    </source>
</evidence>
<feature type="domain" description="Poly-beta-hydroxybutyrate polymerase N-terminal" evidence="3">
    <location>
        <begin position="98"/>
        <end position="267"/>
    </location>
</feature>
<dbReference type="RefSeq" id="WP_126072505.1">
    <property type="nucleotide sequence ID" value="NZ_CP051166.1"/>
</dbReference>
<dbReference type="Gene3D" id="3.40.50.1820">
    <property type="entry name" value="alpha/beta hydrolase"/>
    <property type="match status" value="1"/>
</dbReference>
<evidence type="ECO:0000313" key="5">
    <source>
        <dbReference type="EMBL" id="RSZ61119.1"/>
    </source>
</evidence>
<gene>
    <name evidence="5" type="ORF">EJB06_03055</name>
</gene>
<dbReference type="InterPro" id="IPR051321">
    <property type="entry name" value="PHA/PHB_synthase"/>
</dbReference>
<evidence type="ECO:0000259" key="4">
    <source>
        <dbReference type="Pfam" id="PF12551"/>
    </source>
</evidence>